<dbReference type="RefSeq" id="WP_377940594.1">
    <property type="nucleotide sequence ID" value="NZ_JBHUCX010000004.1"/>
</dbReference>
<dbReference type="SUPFAM" id="SSF89447">
    <property type="entry name" value="AbrB/MazE/MraZ-like"/>
    <property type="match status" value="1"/>
</dbReference>
<dbReference type="InterPro" id="IPR037914">
    <property type="entry name" value="SpoVT-AbrB_sf"/>
</dbReference>
<evidence type="ECO:0000259" key="1">
    <source>
        <dbReference type="SMART" id="SM00966"/>
    </source>
</evidence>
<dbReference type="EMBL" id="JBHUCX010000004">
    <property type="protein sequence ID" value="MFD1673237.1"/>
    <property type="molecule type" value="Genomic_DNA"/>
</dbReference>
<dbReference type="SMART" id="SM00966">
    <property type="entry name" value="SpoVT_AbrB"/>
    <property type="match status" value="1"/>
</dbReference>
<gene>
    <name evidence="2" type="ORF">ACFSB2_00690</name>
</gene>
<protein>
    <submittedName>
        <fullName evidence="2">AbrB/MazE/SpoVT family DNA-binding domain-containing protein</fullName>
    </submittedName>
</protein>
<organism evidence="2 3">
    <name type="scientific">Alicyclobacillus fodiniaquatilis</name>
    <dbReference type="NCBI Taxonomy" id="1661150"/>
    <lineage>
        <taxon>Bacteria</taxon>
        <taxon>Bacillati</taxon>
        <taxon>Bacillota</taxon>
        <taxon>Bacilli</taxon>
        <taxon>Bacillales</taxon>
        <taxon>Alicyclobacillaceae</taxon>
        <taxon>Alicyclobacillus</taxon>
    </lineage>
</organism>
<accession>A0ABW4JE19</accession>
<dbReference type="InterPro" id="IPR013432">
    <property type="entry name" value="Doc_partner"/>
</dbReference>
<reference evidence="3" key="1">
    <citation type="journal article" date="2019" name="Int. J. Syst. Evol. Microbiol.">
        <title>The Global Catalogue of Microorganisms (GCM) 10K type strain sequencing project: providing services to taxonomists for standard genome sequencing and annotation.</title>
        <authorList>
            <consortium name="The Broad Institute Genomics Platform"/>
            <consortium name="The Broad Institute Genome Sequencing Center for Infectious Disease"/>
            <person name="Wu L."/>
            <person name="Ma J."/>
        </authorList>
    </citation>
    <scope>NUCLEOTIDE SEQUENCE [LARGE SCALE GENOMIC DNA]</scope>
    <source>
        <strain evidence="3">CGMCC 1.12286</strain>
    </source>
</reference>
<dbReference type="Gene3D" id="2.10.260.10">
    <property type="match status" value="1"/>
</dbReference>
<evidence type="ECO:0000313" key="2">
    <source>
        <dbReference type="EMBL" id="MFD1673237.1"/>
    </source>
</evidence>
<dbReference type="NCBIfam" id="TIGR02609">
    <property type="entry name" value="doc_partner"/>
    <property type="match status" value="1"/>
</dbReference>
<keyword evidence="3" id="KW-1185">Reference proteome</keyword>
<feature type="domain" description="SpoVT-AbrB" evidence="1">
    <location>
        <begin position="16"/>
        <end position="63"/>
    </location>
</feature>
<evidence type="ECO:0000313" key="3">
    <source>
        <dbReference type="Proteomes" id="UP001597079"/>
    </source>
</evidence>
<sequence length="90" mass="10287">MTIGAGRMERTHRKVTKIGNSLGVTLNKELLNKINADLGDDLEVIVKENEGEIVLRKSTTLPQGIDPRFFEIFDEMMEQYHETIEGLKNR</sequence>
<dbReference type="GO" id="GO:0003677">
    <property type="term" value="F:DNA binding"/>
    <property type="evidence" value="ECO:0007669"/>
    <property type="project" value="UniProtKB-KW"/>
</dbReference>
<dbReference type="InterPro" id="IPR007159">
    <property type="entry name" value="SpoVT-AbrB_dom"/>
</dbReference>
<comment type="caution">
    <text evidence="2">The sequence shown here is derived from an EMBL/GenBank/DDBJ whole genome shotgun (WGS) entry which is preliminary data.</text>
</comment>
<keyword evidence="2" id="KW-0238">DNA-binding</keyword>
<name>A0ABW4JE19_9BACL</name>
<dbReference type="Pfam" id="PF04014">
    <property type="entry name" value="MazE_antitoxin"/>
    <property type="match status" value="1"/>
</dbReference>
<dbReference type="Proteomes" id="UP001597079">
    <property type="component" value="Unassembled WGS sequence"/>
</dbReference>
<proteinExistence type="predicted"/>